<gene>
    <name evidence="6" type="ORF">ENN90_05110</name>
</gene>
<protein>
    <submittedName>
        <fullName evidence="6">LuxR family transcriptional regulator</fullName>
    </submittedName>
</protein>
<evidence type="ECO:0000313" key="6">
    <source>
        <dbReference type="EMBL" id="HDR50988.1"/>
    </source>
</evidence>
<evidence type="ECO:0000259" key="5">
    <source>
        <dbReference type="PROSITE" id="PS50043"/>
    </source>
</evidence>
<dbReference type="InterPro" id="IPR016032">
    <property type="entry name" value="Sig_transdc_resp-reg_C-effctor"/>
</dbReference>
<dbReference type="PANTHER" id="PTHR44688:SF16">
    <property type="entry name" value="DNA-BINDING TRANSCRIPTIONAL ACTIVATOR DEVR_DOSR"/>
    <property type="match status" value="1"/>
</dbReference>
<dbReference type="AlphaFoldDB" id="A0A831LP82"/>
<keyword evidence="3" id="KW-0804">Transcription</keyword>
<evidence type="ECO:0000256" key="4">
    <source>
        <dbReference type="SAM" id="MobiDB-lite"/>
    </source>
</evidence>
<dbReference type="Gene3D" id="1.10.10.10">
    <property type="entry name" value="Winged helix-like DNA-binding domain superfamily/Winged helix DNA-binding domain"/>
    <property type="match status" value="1"/>
</dbReference>
<dbReference type="PANTHER" id="PTHR44688">
    <property type="entry name" value="DNA-BINDING TRANSCRIPTIONAL ACTIVATOR DEVR_DOSR"/>
    <property type="match status" value="1"/>
</dbReference>
<dbReference type="InterPro" id="IPR000792">
    <property type="entry name" value="Tscrpt_reg_LuxR_C"/>
</dbReference>
<evidence type="ECO:0000256" key="3">
    <source>
        <dbReference type="ARBA" id="ARBA00023163"/>
    </source>
</evidence>
<evidence type="ECO:0000256" key="1">
    <source>
        <dbReference type="ARBA" id="ARBA00023015"/>
    </source>
</evidence>
<name>A0A831LP82_9BACT</name>
<comment type="caution">
    <text evidence="6">The sequence shown here is derived from an EMBL/GenBank/DDBJ whole genome shotgun (WGS) entry which is preliminary data.</text>
</comment>
<accession>A0A831LP82</accession>
<organism evidence="6">
    <name type="scientific">Mariniphaga anaerophila</name>
    <dbReference type="NCBI Taxonomy" id="1484053"/>
    <lineage>
        <taxon>Bacteria</taxon>
        <taxon>Pseudomonadati</taxon>
        <taxon>Bacteroidota</taxon>
        <taxon>Bacteroidia</taxon>
        <taxon>Marinilabiliales</taxon>
        <taxon>Prolixibacteraceae</taxon>
        <taxon>Mariniphaga</taxon>
    </lineage>
</organism>
<keyword evidence="2" id="KW-0238">DNA-binding</keyword>
<dbReference type="SMART" id="SM00421">
    <property type="entry name" value="HTH_LUXR"/>
    <property type="match status" value="1"/>
</dbReference>
<dbReference type="PRINTS" id="PR00038">
    <property type="entry name" value="HTHLUXR"/>
</dbReference>
<dbReference type="PROSITE" id="PS50043">
    <property type="entry name" value="HTH_LUXR_2"/>
    <property type="match status" value="1"/>
</dbReference>
<dbReference type="EMBL" id="DSDK01000282">
    <property type="protein sequence ID" value="HDR50988.1"/>
    <property type="molecule type" value="Genomic_DNA"/>
</dbReference>
<dbReference type="Pfam" id="PF00196">
    <property type="entry name" value="GerE"/>
    <property type="match status" value="1"/>
</dbReference>
<dbReference type="CDD" id="cd06170">
    <property type="entry name" value="LuxR_C_like"/>
    <property type="match status" value="1"/>
</dbReference>
<dbReference type="SUPFAM" id="SSF46894">
    <property type="entry name" value="C-terminal effector domain of the bipartite response regulators"/>
    <property type="match status" value="1"/>
</dbReference>
<proteinExistence type="predicted"/>
<feature type="domain" description="HTH luxR-type" evidence="5">
    <location>
        <begin position="184"/>
        <end position="249"/>
    </location>
</feature>
<sequence>MNEYNKEDILIGLELGIDNFILYPFDENAVLKKIERQILKSKKGKVFDSEQFNYLFETSPVAKFFAENDQIIRVNNAFTNLTGVGKDLKTLPKIQEVFNFQTNETSKLDFQKCVNGLKPCCLFKSVPLKSNKNSLFNIHLVFTNYLDKDVFSGEIVPDRNWQSQKAGIEIAGKNKTEEDENSTENENKVELTPRENQILDLSTKGLAIKQIAGELGISPRTVEKHRANIMEKTHTSNILESIYYFSNQEN</sequence>
<dbReference type="GO" id="GO:0003677">
    <property type="term" value="F:DNA binding"/>
    <property type="evidence" value="ECO:0007669"/>
    <property type="project" value="UniProtKB-KW"/>
</dbReference>
<evidence type="ECO:0000256" key="2">
    <source>
        <dbReference type="ARBA" id="ARBA00023125"/>
    </source>
</evidence>
<feature type="region of interest" description="Disordered" evidence="4">
    <location>
        <begin position="172"/>
        <end position="191"/>
    </location>
</feature>
<dbReference type="InterPro" id="IPR036388">
    <property type="entry name" value="WH-like_DNA-bd_sf"/>
</dbReference>
<dbReference type="GO" id="GO:0006355">
    <property type="term" value="P:regulation of DNA-templated transcription"/>
    <property type="evidence" value="ECO:0007669"/>
    <property type="project" value="InterPro"/>
</dbReference>
<keyword evidence="1" id="KW-0805">Transcription regulation</keyword>
<reference evidence="6" key="1">
    <citation type="journal article" date="2020" name="mSystems">
        <title>Genome- and Community-Level Interaction Insights into Carbon Utilization and Element Cycling Functions of Hydrothermarchaeota in Hydrothermal Sediment.</title>
        <authorList>
            <person name="Zhou Z."/>
            <person name="Liu Y."/>
            <person name="Xu W."/>
            <person name="Pan J."/>
            <person name="Luo Z.H."/>
            <person name="Li M."/>
        </authorList>
    </citation>
    <scope>NUCLEOTIDE SEQUENCE [LARGE SCALE GENOMIC DNA]</scope>
    <source>
        <strain evidence="6">SpSt-1217</strain>
    </source>
</reference>
<dbReference type="Proteomes" id="UP000886047">
    <property type="component" value="Unassembled WGS sequence"/>
</dbReference>